<protein>
    <submittedName>
        <fullName evidence="1">Uncharacterized protein</fullName>
    </submittedName>
</protein>
<sequence>MYEMLEEYIGNISVNYIHKGSILYGLVFLTYINSKYGYIHLHR</sequence>
<evidence type="ECO:0000313" key="1">
    <source>
        <dbReference type="EMBL" id="ALJ61018.1"/>
    </source>
</evidence>
<dbReference type="KEGG" id="bcel:BcellWH2_03796"/>
<dbReference type="EMBL" id="CP012801">
    <property type="protein sequence ID" value="ALJ61018.1"/>
    <property type="molecule type" value="Genomic_DNA"/>
</dbReference>
<dbReference type="Proteomes" id="UP000061809">
    <property type="component" value="Chromosome"/>
</dbReference>
<evidence type="ECO:0000313" key="2">
    <source>
        <dbReference type="Proteomes" id="UP000061809"/>
    </source>
</evidence>
<dbReference type="PATRIC" id="fig|246787.4.peg.3931"/>
<accession>A0A0P0GSA4</accession>
<gene>
    <name evidence="1" type="ORF">BcellWH2_03796</name>
</gene>
<organism evidence="1 2">
    <name type="scientific">Bacteroides cellulosilyticus</name>
    <dbReference type="NCBI Taxonomy" id="246787"/>
    <lineage>
        <taxon>Bacteria</taxon>
        <taxon>Pseudomonadati</taxon>
        <taxon>Bacteroidota</taxon>
        <taxon>Bacteroidia</taxon>
        <taxon>Bacteroidales</taxon>
        <taxon>Bacteroidaceae</taxon>
        <taxon>Bacteroides</taxon>
    </lineage>
</organism>
<proteinExistence type="predicted"/>
<name>A0A0P0GSA4_9BACE</name>
<reference evidence="1 2" key="1">
    <citation type="journal article" date="2015" name="Science">
        <title>Genetic determinants of in vivo fitness and diet responsiveness in multiple human gut Bacteroides.</title>
        <authorList>
            <person name="Wu M."/>
            <person name="McNulty N.P."/>
            <person name="Rodionov D.A."/>
            <person name="Khoroshkin M.S."/>
            <person name="Griffin N.W."/>
            <person name="Cheng J."/>
            <person name="Latreille P."/>
            <person name="Kerstetter R.A."/>
            <person name="Terrapon N."/>
            <person name="Henrissat B."/>
            <person name="Osterman A.L."/>
            <person name="Gordon J.I."/>
        </authorList>
    </citation>
    <scope>NUCLEOTIDE SEQUENCE [LARGE SCALE GENOMIC DNA]</scope>
    <source>
        <strain evidence="1 2">WH2</strain>
    </source>
</reference>
<dbReference type="AlphaFoldDB" id="A0A0P0GSA4"/>